<dbReference type="EMBL" id="MH628531">
    <property type="protein sequence ID" value="AXY40399.1"/>
    <property type="molecule type" value="Genomic_DNA"/>
</dbReference>
<dbReference type="AlphaFoldDB" id="A0A385HDN4"/>
<feature type="domain" description="Fungal lipase-type" evidence="1">
    <location>
        <begin position="101"/>
        <end position="222"/>
    </location>
</feature>
<protein>
    <submittedName>
        <fullName evidence="2">Lipase 1307</fullName>
        <ecNumber evidence="2">3.1.1.3</ecNumber>
    </submittedName>
</protein>
<dbReference type="Gene3D" id="3.40.50.1820">
    <property type="entry name" value="alpha/beta hydrolase"/>
    <property type="match status" value="1"/>
</dbReference>
<sequence>MSIFTEWPTERYPTSLPPLSIAPQYDKSTALALSWAMQLAYETGNRAKLERIVRQWDWDFLDIYAARVGSILPMTSAKGFIAGPRDLAILAFSGTDPMMIDDWIIDFTVHRNADGVHEGFHGAVQSIWKPIAKILGRDGEAGTRRILITGHSLGGALAVLAAHRLIKEGVVEPERLLGVYTYGMPRVGDAEFAANYAATGDLERRTYRFIHGEDIVPQVPPMEEPFNFRHVGRSLQVAHGGLFQNSQFDAIGATPFSLTGIFGALRTTPLAQRPKFPGDPLVSFAIAALPPAIRDHLPDGYLRACGATL</sequence>
<dbReference type="EC" id="3.1.1.3" evidence="2"/>
<evidence type="ECO:0000259" key="1">
    <source>
        <dbReference type="Pfam" id="PF01764"/>
    </source>
</evidence>
<dbReference type="PANTHER" id="PTHR46086:SF3">
    <property type="entry name" value="TRIACYLGLYCEROL LIPASE OBL1"/>
    <property type="match status" value="1"/>
</dbReference>
<dbReference type="InterPro" id="IPR002921">
    <property type="entry name" value="Fungal_lipase-type"/>
</dbReference>
<evidence type="ECO:0000313" key="2">
    <source>
        <dbReference type="EMBL" id="AXY40399.1"/>
    </source>
</evidence>
<organism evidence="2">
    <name type="scientific">uncultured organism</name>
    <dbReference type="NCBI Taxonomy" id="155900"/>
    <lineage>
        <taxon>unclassified sequences</taxon>
        <taxon>environmental samples</taxon>
    </lineage>
</organism>
<proteinExistence type="predicted"/>
<reference evidence="2" key="1">
    <citation type="submission" date="2018-07" db="EMBL/GenBank/DDBJ databases">
        <title>Cloning and characterization of Lipase from Metagenome library.</title>
        <authorList>
            <person name="Kim D.R."/>
            <person name="Hwang I.T."/>
            <person name="Lim H.K."/>
        </authorList>
    </citation>
    <scope>NUCLEOTIDE SEQUENCE</scope>
</reference>
<keyword evidence="2" id="KW-0378">Hydrolase</keyword>
<dbReference type="Pfam" id="PF01764">
    <property type="entry name" value="Lipase_3"/>
    <property type="match status" value="1"/>
</dbReference>
<dbReference type="GO" id="GO:0006629">
    <property type="term" value="P:lipid metabolic process"/>
    <property type="evidence" value="ECO:0007669"/>
    <property type="project" value="InterPro"/>
</dbReference>
<dbReference type="CDD" id="cd00519">
    <property type="entry name" value="Lipase_3"/>
    <property type="match status" value="1"/>
</dbReference>
<dbReference type="InterPro" id="IPR044819">
    <property type="entry name" value="OBL-like"/>
</dbReference>
<name>A0A385HDN4_9ZZZZ</name>
<dbReference type="InterPro" id="IPR029058">
    <property type="entry name" value="AB_hydrolase_fold"/>
</dbReference>
<accession>A0A385HDN4</accession>
<dbReference type="GO" id="GO:0004806">
    <property type="term" value="F:triacylglycerol lipase activity"/>
    <property type="evidence" value="ECO:0007669"/>
    <property type="project" value="UniProtKB-EC"/>
</dbReference>
<dbReference type="PANTHER" id="PTHR46086">
    <property type="entry name" value="ALPHA/BETA-HYDROLASES SUPERFAMILY PROTEIN"/>
    <property type="match status" value="1"/>
</dbReference>
<dbReference type="SUPFAM" id="SSF53474">
    <property type="entry name" value="alpha/beta-Hydrolases"/>
    <property type="match status" value="1"/>
</dbReference>